<proteinExistence type="inferred from homology"/>
<dbReference type="AlphaFoldDB" id="A0A5C5WGZ8"/>
<comment type="caution">
    <text evidence="7">The sequence shown here is derived from an EMBL/GenBank/DDBJ whole genome shotgun (WGS) entry which is preliminary data.</text>
</comment>
<dbReference type="InterPro" id="IPR000917">
    <property type="entry name" value="Sulfatase_N"/>
</dbReference>
<keyword evidence="3 7" id="KW-0378">Hydrolase</keyword>
<dbReference type="PANTHER" id="PTHR42693:SF53">
    <property type="entry name" value="ENDO-4-O-SULFATASE"/>
    <property type="match status" value="1"/>
</dbReference>
<feature type="domain" description="Sulfatase N-terminal" evidence="6">
    <location>
        <begin position="33"/>
        <end position="379"/>
    </location>
</feature>
<feature type="signal peptide" evidence="5">
    <location>
        <begin position="1"/>
        <end position="23"/>
    </location>
</feature>
<dbReference type="OrthoDB" id="237120at2"/>
<dbReference type="CDD" id="cd16034">
    <property type="entry name" value="sulfatase_like"/>
    <property type="match status" value="1"/>
</dbReference>
<keyword evidence="4" id="KW-0106">Calcium</keyword>
<feature type="chain" id="PRO_5022976989" evidence="5">
    <location>
        <begin position="24"/>
        <end position="504"/>
    </location>
</feature>
<comment type="similarity">
    <text evidence="1">Belongs to the sulfatase family.</text>
</comment>
<dbReference type="PANTHER" id="PTHR42693">
    <property type="entry name" value="ARYLSULFATASE FAMILY MEMBER"/>
    <property type="match status" value="1"/>
</dbReference>
<dbReference type="Pfam" id="PF00884">
    <property type="entry name" value="Sulfatase"/>
    <property type="match status" value="1"/>
</dbReference>
<name>A0A5C5WGZ8_9BACT</name>
<gene>
    <name evidence="7" type="ORF">CA85_52730</name>
</gene>
<dbReference type="InterPro" id="IPR050738">
    <property type="entry name" value="Sulfatase"/>
</dbReference>
<dbReference type="Gene3D" id="3.40.720.10">
    <property type="entry name" value="Alkaline Phosphatase, subunit A"/>
    <property type="match status" value="1"/>
</dbReference>
<reference evidence="7 8" key="1">
    <citation type="submission" date="2019-02" db="EMBL/GenBank/DDBJ databases">
        <title>Deep-cultivation of Planctomycetes and their phenomic and genomic characterization uncovers novel biology.</title>
        <authorList>
            <person name="Wiegand S."/>
            <person name="Jogler M."/>
            <person name="Boedeker C."/>
            <person name="Pinto D."/>
            <person name="Vollmers J."/>
            <person name="Rivas-Marin E."/>
            <person name="Kohn T."/>
            <person name="Peeters S.H."/>
            <person name="Heuer A."/>
            <person name="Rast P."/>
            <person name="Oberbeckmann S."/>
            <person name="Bunk B."/>
            <person name="Jeske O."/>
            <person name="Meyerdierks A."/>
            <person name="Storesund J.E."/>
            <person name="Kallscheuer N."/>
            <person name="Luecker S."/>
            <person name="Lage O.M."/>
            <person name="Pohl T."/>
            <person name="Merkel B.J."/>
            <person name="Hornburger P."/>
            <person name="Mueller R.-W."/>
            <person name="Bruemmer F."/>
            <person name="Labrenz M."/>
            <person name="Spormann A.M."/>
            <person name="Op Den Camp H."/>
            <person name="Overmann J."/>
            <person name="Amann R."/>
            <person name="Jetten M.S.M."/>
            <person name="Mascher T."/>
            <person name="Medema M.H."/>
            <person name="Devos D.P."/>
            <person name="Kaster A.-K."/>
            <person name="Ovreas L."/>
            <person name="Rohde M."/>
            <person name="Galperin M.Y."/>
            <person name="Jogler C."/>
        </authorList>
    </citation>
    <scope>NUCLEOTIDE SEQUENCE [LARGE SCALE GENOMIC DNA]</scope>
    <source>
        <strain evidence="7 8">CA85</strain>
    </source>
</reference>
<evidence type="ECO:0000256" key="2">
    <source>
        <dbReference type="ARBA" id="ARBA00022723"/>
    </source>
</evidence>
<dbReference type="EMBL" id="SJPK01000053">
    <property type="protein sequence ID" value="TWT50056.1"/>
    <property type="molecule type" value="Genomic_DNA"/>
</dbReference>
<keyword evidence="8" id="KW-1185">Reference proteome</keyword>
<keyword evidence="2" id="KW-0479">Metal-binding</keyword>
<dbReference type="GO" id="GO:0004065">
    <property type="term" value="F:arylsulfatase activity"/>
    <property type="evidence" value="ECO:0007669"/>
    <property type="project" value="UniProtKB-EC"/>
</dbReference>
<sequence precursor="true">MVVLFVRRIALLLLCLSSVFSLASVSWAGGPLNVVIIQTDEHNFRTLGCYRDTLSDEQAMPWGRNAIVETPAIDSIANRGAICTSFYASSPVCTPSRAAFFSGRMPQQTGASSNNKPYASDVVTFAEVLRQAGYATGYAGKWHLDGPGKPQWSPRRQFGFTDNRFMFNRGHWKHLELVDDQPRVASRNPQDQPTYNLADADETTFTTDWLTDRAIDFITEHRSGPFCYHLSIPDPHGPNTVRAPYDDMYGDRAIRPPSTFSTNVEQPKWIASGRNADSLQFRPDLMVKYFGMVKCIDDNVARILETLQEHDLLNQTIVVFTSDHGDLCFEHGRLNKGNPYEGSAKIPMIIAAPEIIPAGTRVDEALATVDFMPTLLSLMQQPIPATVVGRDASVLLTGKEDANWEDLAIIQAAGDQPAWFAVISDRYKLVLSVADHPWLFDLEEDPDELSNQWDPNTTARQQDDSVRKVADRFTAALQRYVDQQPEGFTHRKISDQIERLLRSR</sequence>
<evidence type="ECO:0000256" key="4">
    <source>
        <dbReference type="ARBA" id="ARBA00022837"/>
    </source>
</evidence>
<evidence type="ECO:0000313" key="7">
    <source>
        <dbReference type="EMBL" id="TWT50056.1"/>
    </source>
</evidence>
<evidence type="ECO:0000256" key="5">
    <source>
        <dbReference type="SAM" id="SignalP"/>
    </source>
</evidence>
<dbReference type="InterPro" id="IPR017850">
    <property type="entry name" value="Alkaline_phosphatase_core_sf"/>
</dbReference>
<organism evidence="7 8">
    <name type="scientific">Allorhodopirellula solitaria</name>
    <dbReference type="NCBI Taxonomy" id="2527987"/>
    <lineage>
        <taxon>Bacteria</taxon>
        <taxon>Pseudomonadati</taxon>
        <taxon>Planctomycetota</taxon>
        <taxon>Planctomycetia</taxon>
        <taxon>Pirellulales</taxon>
        <taxon>Pirellulaceae</taxon>
        <taxon>Allorhodopirellula</taxon>
    </lineage>
</organism>
<evidence type="ECO:0000256" key="3">
    <source>
        <dbReference type="ARBA" id="ARBA00022801"/>
    </source>
</evidence>
<evidence type="ECO:0000256" key="1">
    <source>
        <dbReference type="ARBA" id="ARBA00008779"/>
    </source>
</evidence>
<accession>A0A5C5WGZ8</accession>
<dbReference type="SUPFAM" id="SSF53649">
    <property type="entry name" value="Alkaline phosphatase-like"/>
    <property type="match status" value="1"/>
</dbReference>
<dbReference type="InterPro" id="IPR024607">
    <property type="entry name" value="Sulfatase_CS"/>
</dbReference>
<dbReference type="PROSITE" id="PS00149">
    <property type="entry name" value="SULFATASE_2"/>
    <property type="match status" value="1"/>
</dbReference>
<dbReference type="RefSeq" id="WP_146394373.1">
    <property type="nucleotide sequence ID" value="NZ_SJPK01000053.1"/>
</dbReference>
<dbReference type="EC" id="3.1.6.1" evidence="7"/>
<keyword evidence="5" id="KW-0732">Signal</keyword>
<dbReference type="Proteomes" id="UP000318053">
    <property type="component" value="Unassembled WGS sequence"/>
</dbReference>
<dbReference type="GO" id="GO:0046872">
    <property type="term" value="F:metal ion binding"/>
    <property type="evidence" value="ECO:0007669"/>
    <property type="project" value="UniProtKB-KW"/>
</dbReference>
<evidence type="ECO:0000259" key="6">
    <source>
        <dbReference type="Pfam" id="PF00884"/>
    </source>
</evidence>
<evidence type="ECO:0000313" key="8">
    <source>
        <dbReference type="Proteomes" id="UP000318053"/>
    </source>
</evidence>
<protein>
    <submittedName>
        <fullName evidence="7">Arylsulfatase</fullName>
        <ecNumber evidence="7">3.1.6.1</ecNumber>
    </submittedName>
</protein>